<proteinExistence type="predicted"/>
<dbReference type="OrthoDB" id="4849091at2"/>
<accession>A0A1H0U723</accession>
<name>A0A1H0U723_9MICO</name>
<evidence type="ECO:0000313" key="2">
    <source>
        <dbReference type="Proteomes" id="UP000199077"/>
    </source>
</evidence>
<dbReference type="STRING" id="443156.SAMN04489867_3166"/>
<dbReference type="RefSeq" id="WP_091787580.1">
    <property type="nucleotide sequence ID" value="NZ_LT629711.1"/>
</dbReference>
<sequence>MTGRDKRSVGELLLESDHAARAILMDVDEMDAATMLRTWGEVVQAAGELWQALPPVTLPQPGTGEHLPDSADLAIRQLRAMSEAMHRTGRGRAWPGDGPADDRLLGIAESFTGATDLISRHAIPRPPLSEPERRDLQAARTRIMHTLYIGSHGVAVAVGRRVRELEMKMATRGALTTGDSLRQARAAHARLTAFEQQAGAVIAGTYPGRLTGEHREPPAAGRLAQALAIWDVQTHRTLSDRVSTADLMLTARTQAMVLTATSTLTRAAADYGHVDRQQYTTRLLPAIEASHQGWEIMAGLWRDLTPPTSRRVDPDLARAALETRAALYELLHDGATIAHDSLIGQRTDLRRVGRLAKQVLATNLDLAHVNHDAATDPELSGAARTVNILAIATRRHDPRDAPAIDDSPLAAWVTPRDLLANRAVSLPDHVRAGIAATANSLIEANGTAMSAAALLDAASPQAHQTRRNTERSANGRKALHDLSILSLSAARPGPRCER</sequence>
<keyword evidence="2" id="KW-1185">Reference proteome</keyword>
<evidence type="ECO:0000313" key="1">
    <source>
        <dbReference type="EMBL" id="SDP61959.1"/>
    </source>
</evidence>
<reference evidence="2" key="1">
    <citation type="submission" date="2016-10" db="EMBL/GenBank/DDBJ databases">
        <authorList>
            <person name="Varghese N."/>
            <person name="Submissions S."/>
        </authorList>
    </citation>
    <scope>NUCLEOTIDE SEQUENCE [LARGE SCALE GENOMIC DNA]</scope>
    <source>
        <strain evidence="2">DSM 22329</strain>
    </source>
</reference>
<dbReference type="AlphaFoldDB" id="A0A1H0U723"/>
<dbReference type="Proteomes" id="UP000199077">
    <property type="component" value="Chromosome I"/>
</dbReference>
<dbReference type="EMBL" id="LT629711">
    <property type="protein sequence ID" value="SDP61959.1"/>
    <property type="molecule type" value="Genomic_DNA"/>
</dbReference>
<gene>
    <name evidence="1" type="ORF">SAMN04489867_3166</name>
</gene>
<organism evidence="1 2">
    <name type="scientific">Pedococcus dokdonensis</name>
    <dbReference type="NCBI Taxonomy" id="443156"/>
    <lineage>
        <taxon>Bacteria</taxon>
        <taxon>Bacillati</taxon>
        <taxon>Actinomycetota</taxon>
        <taxon>Actinomycetes</taxon>
        <taxon>Micrococcales</taxon>
        <taxon>Intrasporangiaceae</taxon>
        <taxon>Pedococcus</taxon>
    </lineage>
</organism>
<protein>
    <submittedName>
        <fullName evidence="1">Uncharacterized protein</fullName>
    </submittedName>
</protein>